<dbReference type="InterPro" id="IPR011006">
    <property type="entry name" value="CheY-like_superfamily"/>
</dbReference>
<dbReference type="AlphaFoldDB" id="A0A0C1YJU6"/>
<comment type="caution">
    <text evidence="1">The sequence shown here is derived from an EMBL/GenBank/DDBJ whole genome shotgun (WGS) entry which is preliminary data.</text>
</comment>
<sequence length="145" mass="16560">MTIDPYKMLLIDDDPNDIELVQLAIQDLNFIQTLDVLTDGAQALEYLVGNQNRQPAPSLPQFVLMDLKLPKLTGIEVLQAIRQNRRTRTLPVVIMTSSSEDSDIRDCYELGVNSYVVKPLDFYRFQEFVKSVGSYWMTINSPLAF</sequence>
<dbReference type="PANTHER" id="PTHR44520:SF1">
    <property type="entry name" value="TWO-COMPONENT SYSTEM REGULATORY PROTEIN"/>
    <property type="match status" value="1"/>
</dbReference>
<dbReference type="SMART" id="SM00448">
    <property type="entry name" value="REC"/>
    <property type="match status" value="1"/>
</dbReference>
<dbReference type="SUPFAM" id="SSF52172">
    <property type="entry name" value="CheY-like"/>
    <property type="match status" value="1"/>
</dbReference>
<organism evidence="1">
    <name type="scientific">Lyngbya confervoides BDU141951</name>
    <dbReference type="NCBI Taxonomy" id="1574623"/>
    <lineage>
        <taxon>Bacteria</taxon>
        <taxon>Bacillati</taxon>
        <taxon>Cyanobacteriota</taxon>
        <taxon>Cyanophyceae</taxon>
        <taxon>Oscillatoriophycideae</taxon>
        <taxon>Oscillatoriales</taxon>
        <taxon>Microcoleaceae</taxon>
        <taxon>Lyngbya</taxon>
    </lineage>
</organism>
<evidence type="ECO:0000313" key="1">
    <source>
        <dbReference type="EMBL" id="NEV69589.1"/>
    </source>
</evidence>
<accession>A0A0C1YJU6</accession>
<dbReference type="GO" id="GO:0000160">
    <property type="term" value="P:phosphorelay signal transduction system"/>
    <property type="evidence" value="ECO:0007669"/>
    <property type="project" value="InterPro"/>
</dbReference>
<gene>
    <name evidence="1" type="ORF">QQ91_021055</name>
</gene>
<dbReference type="PROSITE" id="PS50110">
    <property type="entry name" value="RESPONSE_REGULATORY"/>
    <property type="match status" value="1"/>
</dbReference>
<dbReference type="EMBL" id="JTHE02000003">
    <property type="protein sequence ID" value="NEV69589.1"/>
    <property type="molecule type" value="Genomic_DNA"/>
</dbReference>
<dbReference type="InterPro" id="IPR052893">
    <property type="entry name" value="TCS_response_regulator"/>
</dbReference>
<dbReference type="Gene3D" id="3.40.50.2300">
    <property type="match status" value="1"/>
</dbReference>
<dbReference type="CDD" id="cd17557">
    <property type="entry name" value="REC_Rcp-like"/>
    <property type="match status" value="1"/>
</dbReference>
<reference evidence="1" key="1">
    <citation type="submission" date="2014-11" db="EMBL/GenBank/DDBJ databases">
        <authorList>
            <person name="Malar M.C."/>
            <person name="Sen D."/>
            <person name="Tripathy S."/>
        </authorList>
    </citation>
    <scope>NUCLEOTIDE SEQUENCE</scope>
    <source>
        <strain evidence="1">BDU141951</strain>
    </source>
</reference>
<dbReference type="InterPro" id="IPR001789">
    <property type="entry name" value="Sig_transdc_resp-reg_receiver"/>
</dbReference>
<reference evidence="1" key="3">
    <citation type="submission" date="2020-02" db="EMBL/GenBank/DDBJ databases">
        <authorList>
            <person name="Sarangi A.N."/>
            <person name="Ghosh S."/>
            <person name="Mukherjee M."/>
            <person name="Tripathy S."/>
        </authorList>
    </citation>
    <scope>NUCLEOTIDE SEQUENCE</scope>
    <source>
        <strain evidence="1">BDU141951</strain>
    </source>
</reference>
<name>A0A0C1YJU6_9CYAN</name>
<dbReference type="PANTHER" id="PTHR44520">
    <property type="entry name" value="RESPONSE REGULATOR RCP1-RELATED"/>
    <property type="match status" value="1"/>
</dbReference>
<proteinExistence type="predicted"/>
<reference evidence="1" key="2">
    <citation type="journal article" date="2015" name="Genome Announc.">
        <title>Draft Genome Sequence of Filamentous Marine Cyanobacterium Lyngbya confervoides Strain BDU141951.</title>
        <authorList>
            <person name="Chandrababunaidu M.M."/>
            <person name="Sen D."/>
            <person name="Tripathy S."/>
        </authorList>
    </citation>
    <scope>NUCLEOTIDE SEQUENCE</scope>
    <source>
        <strain evidence="1">BDU141951</strain>
    </source>
</reference>
<protein>
    <submittedName>
        <fullName evidence="1">Response regulator</fullName>
    </submittedName>
</protein>
<dbReference type="Pfam" id="PF00072">
    <property type="entry name" value="Response_reg"/>
    <property type="match status" value="1"/>
</dbReference>